<dbReference type="EMBL" id="GGMS01017560">
    <property type="protein sequence ID" value="MBY86763.1"/>
    <property type="molecule type" value="Transcribed_RNA"/>
</dbReference>
<proteinExistence type="predicted"/>
<dbReference type="AlphaFoldDB" id="A0A2S2R9W8"/>
<sequence length="126" mass="14272">MCVCLRVPICKYPLFVYSLITAAFKSLSRGVFDFLPIMKISFPRPFIPSSPRAGIPVNYIGVRIPYLMPTRVHTRTKPFAPPSVQTRFNGYGRCRVGGRWFICPCGENEDAHGARWLWAVALQQPP</sequence>
<evidence type="ECO:0000313" key="1">
    <source>
        <dbReference type="EMBL" id="MBY86763.1"/>
    </source>
</evidence>
<protein>
    <submittedName>
        <fullName evidence="1">Uncharacterized protein</fullName>
    </submittedName>
</protein>
<reference evidence="1" key="1">
    <citation type="submission" date="2018-04" db="EMBL/GenBank/DDBJ databases">
        <title>Transcriptome assembly of Sipha flava.</title>
        <authorList>
            <person name="Scully E.D."/>
            <person name="Geib S.M."/>
            <person name="Palmer N.A."/>
            <person name="Koch K."/>
            <person name="Bradshaw J."/>
            <person name="Heng-Moss T."/>
            <person name="Sarath G."/>
        </authorList>
    </citation>
    <scope>NUCLEOTIDE SEQUENCE</scope>
</reference>
<organism evidence="1">
    <name type="scientific">Sipha flava</name>
    <name type="common">yellow sugarcane aphid</name>
    <dbReference type="NCBI Taxonomy" id="143950"/>
    <lineage>
        <taxon>Eukaryota</taxon>
        <taxon>Metazoa</taxon>
        <taxon>Ecdysozoa</taxon>
        <taxon>Arthropoda</taxon>
        <taxon>Hexapoda</taxon>
        <taxon>Insecta</taxon>
        <taxon>Pterygota</taxon>
        <taxon>Neoptera</taxon>
        <taxon>Paraneoptera</taxon>
        <taxon>Hemiptera</taxon>
        <taxon>Sternorrhyncha</taxon>
        <taxon>Aphidomorpha</taxon>
        <taxon>Aphidoidea</taxon>
        <taxon>Aphididae</taxon>
        <taxon>Sipha</taxon>
    </lineage>
</organism>
<name>A0A2S2R9W8_9HEMI</name>
<gene>
    <name evidence="1" type="ORF">g.116064</name>
</gene>
<accession>A0A2S2R9W8</accession>